<reference evidence="7" key="1">
    <citation type="journal article" date="2023" name="Genome Biol. Evol.">
        <title>Long-read-based Genome Assembly of Drosophila gunungcola Reveals Fewer Chemosensory Genes in Flower-breeding Species.</title>
        <authorList>
            <person name="Negi A."/>
            <person name="Liao B.Y."/>
            <person name="Yeh S.D."/>
        </authorList>
    </citation>
    <scope>NUCLEOTIDE SEQUENCE</scope>
    <source>
        <strain evidence="7">Sukarami</strain>
    </source>
</reference>
<dbReference type="PANTHER" id="PTHR10083">
    <property type="entry name" value="KUNITZ-TYPE PROTEASE INHIBITOR-RELATED"/>
    <property type="match status" value="1"/>
</dbReference>
<comment type="subcellular location">
    <subcellularLocation>
        <location evidence="1">Secreted</location>
    </subcellularLocation>
</comment>
<evidence type="ECO:0000256" key="4">
    <source>
        <dbReference type="ARBA" id="ARBA00022900"/>
    </source>
</evidence>
<dbReference type="Pfam" id="PF00014">
    <property type="entry name" value="Kunitz_BPTI"/>
    <property type="match status" value="1"/>
</dbReference>
<proteinExistence type="predicted"/>
<keyword evidence="3" id="KW-0646">Protease inhibitor</keyword>
<name>A0A9P9YXL6_9MUSC</name>
<evidence type="ECO:0000256" key="3">
    <source>
        <dbReference type="ARBA" id="ARBA00022690"/>
    </source>
</evidence>
<dbReference type="SUPFAM" id="SSF57362">
    <property type="entry name" value="BPTI-like"/>
    <property type="match status" value="1"/>
</dbReference>
<gene>
    <name evidence="7" type="ORF">M5D96_001132</name>
</gene>
<evidence type="ECO:0000259" key="6">
    <source>
        <dbReference type="PROSITE" id="PS50279"/>
    </source>
</evidence>
<dbReference type="GO" id="GO:0005615">
    <property type="term" value="C:extracellular space"/>
    <property type="evidence" value="ECO:0007669"/>
    <property type="project" value="TreeGrafter"/>
</dbReference>
<keyword evidence="8" id="KW-1185">Reference proteome</keyword>
<dbReference type="CDD" id="cd00109">
    <property type="entry name" value="Kunitz-type"/>
    <property type="match status" value="1"/>
</dbReference>
<protein>
    <recommendedName>
        <fullName evidence="6">BPTI/Kunitz inhibitor domain-containing protein</fullName>
    </recommendedName>
</protein>
<dbReference type="InterPro" id="IPR036880">
    <property type="entry name" value="Kunitz_BPTI_sf"/>
</dbReference>
<keyword evidence="2" id="KW-0964">Secreted</keyword>
<dbReference type="InterPro" id="IPR050098">
    <property type="entry name" value="TFPI/VKTCI-like"/>
</dbReference>
<organism evidence="7 8">
    <name type="scientific">Drosophila gunungcola</name>
    <name type="common">fruit fly</name>
    <dbReference type="NCBI Taxonomy" id="103775"/>
    <lineage>
        <taxon>Eukaryota</taxon>
        <taxon>Metazoa</taxon>
        <taxon>Ecdysozoa</taxon>
        <taxon>Arthropoda</taxon>
        <taxon>Hexapoda</taxon>
        <taxon>Insecta</taxon>
        <taxon>Pterygota</taxon>
        <taxon>Neoptera</taxon>
        <taxon>Endopterygota</taxon>
        <taxon>Diptera</taxon>
        <taxon>Brachycera</taxon>
        <taxon>Muscomorpha</taxon>
        <taxon>Ephydroidea</taxon>
        <taxon>Drosophilidae</taxon>
        <taxon>Drosophila</taxon>
        <taxon>Sophophora</taxon>
    </lineage>
</organism>
<evidence type="ECO:0000256" key="5">
    <source>
        <dbReference type="ARBA" id="ARBA00023157"/>
    </source>
</evidence>
<comment type="caution">
    <text evidence="7">The sequence shown here is derived from an EMBL/GenBank/DDBJ whole genome shotgun (WGS) entry which is preliminary data.</text>
</comment>
<accession>A0A9P9YXL6</accession>
<keyword evidence="5" id="KW-1015">Disulfide bond</keyword>
<evidence type="ECO:0000256" key="1">
    <source>
        <dbReference type="ARBA" id="ARBA00004613"/>
    </source>
</evidence>
<keyword evidence="4" id="KW-0722">Serine protease inhibitor</keyword>
<dbReference type="PRINTS" id="PR00759">
    <property type="entry name" value="BASICPTASE"/>
</dbReference>
<dbReference type="Gene3D" id="4.10.410.10">
    <property type="entry name" value="Pancreatic trypsin inhibitor Kunitz domain"/>
    <property type="match status" value="1"/>
</dbReference>
<dbReference type="EMBL" id="JAMKOV010000001">
    <property type="protein sequence ID" value="KAI8044956.1"/>
    <property type="molecule type" value="Genomic_DNA"/>
</dbReference>
<evidence type="ECO:0000256" key="2">
    <source>
        <dbReference type="ARBA" id="ARBA00022525"/>
    </source>
</evidence>
<dbReference type="FunFam" id="4.10.410.10:FF:000102">
    <property type="entry name" value="CG42827-PC, CG42827-PD"/>
    <property type="match status" value="1"/>
</dbReference>
<dbReference type="AlphaFoldDB" id="A0A9P9YXL6"/>
<feature type="domain" description="BPTI/Kunitz inhibitor" evidence="6">
    <location>
        <begin position="22"/>
        <end position="72"/>
    </location>
</feature>
<dbReference type="Proteomes" id="UP001059596">
    <property type="component" value="Chromosome 3R"/>
</dbReference>
<dbReference type="PANTHER" id="PTHR10083:SF217">
    <property type="entry name" value="BOOPHILIN-H2"/>
    <property type="match status" value="1"/>
</dbReference>
<dbReference type="SMART" id="SM00131">
    <property type="entry name" value="KU"/>
    <property type="match status" value="1"/>
</dbReference>
<dbReference type="PROSITE" id="PS50279">
    <property type="entry name" value="BPTI_KUNITZ_2"/>
    <property type="match status" value="1"/>
</dbReference>
<dbReference type="InterPro" id="IPR002223">
    <property type="entry name" value="Kunitz_BPTI"/>
</dbReference>
<sequence length="98" mass="11737">MDSDSLQDQYEREQYKIRKNVCIQNPEYGKCEGRRRLWYYDLSKAKCQTFIYSNCGGNGNLFFTRESCQEFCGKYNWKKNRKGGRPRMAVFKKYNLSA</sequence>
<evidence type="ECO:0000313" key="7">
    <source>
        <dbReference type="EMBL" id="KAI8044956.1"/>
    </source>
</evidence>
<evidence type="ECO:0000313" key="8">
    <source>
        <dbReference type="Proteomes" id="UP001059596"/>
    </source>
</evidence>
<dbReference type="GO" id="GO:0004867">
    <property type="term" value="F:serine-type endopeptidase inhibitor activity"/>
    <property type="evidence" value="ECO:0007669"/>
    <property type="project" value="UniProtKB-KW"/>
</dbReference>